<evidence type="ECO:0000259" key="8">
    <source>
        <dbReference type="Pfam" id="PF20473"/>
    </source>
</evidence>
<keyword evidence="3 9" id="KW-0808">Transferase</keyword>
<keyword evidence="10" id="KW-1185">Reference proteome</keyword>
<evidence type="ECO:0000259" key="6">
    <source>
        <dbReference type="Pfam" id="PF20465"/>
    </source>
</evidence>
<dbReference type="InterPro" id="IPR029063">
    <property type="entry name" value="SAM-dependent_MTases_sf"/>
</dbReference>
<feature type="domain" description="MmeI-like target recognition" evidence="7">
    <location>
        <begin position="841"/>
        <end position="910"/>
    </location>
</feature>
<dbReference type="Pfam" id="PF20466">
    <property type="entry name" value="MmeI_TRD"/>
    <property type="match status" value="1"/>
</dbReference>
<dbReference type="GO" id="GO:0003676">
    <property type="term" value="F:nucleic acid binding"/>
    <property type="evidence" value="ECO:0007669"/>
    <property type="project" value="InterPro"/>
</dbReference>
<dbReference type="OrthoDB" id="5749002at2"/>
<organism evidence="9 10">
    <name type="scientific">Methylomagnum ishizawai</name>
    <dbReference type="NCBI Taxonomy" id="1760988"/>
    <lineage>
        <taxon>Bacteria</taxon>
        <taxon>Pseudomonadati</taxon>
        <taxon>Pseudomonadota</taxon>
        <taxon>Gammaproteobacteria</taxon>
        <taxon>Methylococcales</taxon>
        <taxon>Methylococcaceae</taxon>
        <taxon>Methylomagnum</taxon>
    </lineage>
</organism>
<protein>
    <recommendedName>
        <fullName evidence="1">site-specific DNA-methyltransferase (adenine-specific)</fullName>
        <ecNumber evidence="1">2.1.1.72</ecNumber>
    </recommendedName>
</protein>
<feature type="domain" description="MmeI-like helicase spacer" evidence="6">
    <location>
        <begin position="182"/>
        <end position="252"/>
    </location>
</feature>
<dbReference type="GO" id="GO:0009007">
    <property type="term" value="F:site-specific DNA-methyltransferase (adenine-specific) activity"/>
    <property type="evidence" value="ECO:0007669"/>
    <property type="project" value="UniProtKB-EC"/>
</dbReference>
<evidence type="ECO:0000256" key="1">
    <source>
        <dbReference type="ARBA" id="ARBA00011900"/>
    </source>
</evidence>
<evidence type="ECO:0000256" key="5">
    <source>
        <dbReference type="SAM" id="MobiDB-lite"/>
    </source>
</evidence>
<dbReference type="InterPro" id="IPR046819">
    <property type="entry name" value="MmeI_hel"/>
</dbReference>
<evidence type="ECO:0000256" key="2">
    <source>
        <dbReference type="ARBA" id="ARBA00022603"/>
    </source>
</evidence>
<reference evidence="9 10" key="1">
    <citation type="submission" date="2016-12" db="EMBL/GenBank/DDBJ databases">
        <authorList>
            <person name="Song W.-J."/>
            <person name="Kurnit D.M."/>
        </authorList>
    </citation>
    <scope>NUCLEOTIDE SEQUENCE [LARGE SCALE GENOMIC DNA]</scope>
    <source>
        <strain evidence="9 10">175</strain>
    </source>
</reference>
<dbReference type="SUPFAM" id="SSF53335">
    <property type="entry name" value="S-adenosyl-L-methionine-dependent methyltransferases"/>
    <property type="match status" value="1"/>
</dbReference>
<evidence type="ECO:0000256" key="4">
    <source>
        <dbReference type="ARBA" id="ARBA00047942"/>
    </source>
</evidence>
<dbReference type="Proteomes" id="UP000192923">
    <property type="component" value="Unassembled WGS sequence"/>
</dbReference>
<name>A0A1Y6D9T5_9GAMM</name>
<dbReference type="InterPro" id="IPR046820">
    <property type="entry name" value="MmeI_TRD"/>
</dbReference>
<proteinExistence type="predicted"/>
<dbReference type="RefSeq" id="WP_125469064.1">
    <property type="nucleotide sequence ID" value="NZ_FXAM01000001.1"/>
</dbReference>
<dbReference type="EC" id="2.1.1.72" evidence="1"/>
<dbReference type="GO" id="GO:0032259">
    <property type="term" value="P:methylation"/>
    <property type="evidence" value="ECO:0007669"/>
    <property type="project" value="UniProtKB-KW"/>
</dbReference>
<evidence type="ECO:0000259" key="7">
    <source>
        <dbReference type="Pfam" id="PF20466"/>
    </source>
</evidence>
<keyword evidence="2 9" id="KW-0489">Methyltransferase</keyword>
<evidence type="ECO:0000313" key="10">
    <source>
        <dbReference type="Proteomes" id="UP000192923"/>
    </source>
</evidence>
<dbReference type="PRINTS" id="PR00507">
    <property type="entry name" value="N12N6MTFRASE"/>
</dbReference>
<evidence type="ECO:0000256" key="3">
    <source>
        <dbReference type="ARBA" id="ARBA00022679"/>
    </source>
</evidence>
<dbReference type="REBASE" id="217951">
    <property type="entry name" value="Msp175ORF4378P"/>
</dbReference>
<dbReference type="AlphaFoldDB" id="A0A1Y6D9T5"/>
<dbReference type="STRING" id="1760988.SAMN02949497_4378"/>
<dbReference type="InterPro" id="IPR050953">
    <property type="entry name" value="N4_N6_ade-DNA_methylase"/>
</dbReference>
<evidence type="ECO:0000313" key="9">
    <source>
        <dbReference type="EMBL" id="SMF96964.1"/>
    </source>
</evidence>
<feature type="domain" description="MmeI-like DNA-methyltransferase" evidence="8">
    <location>
        <begin position="344"/>
        <end position="547"/>
    </location>
</feature>
<comment type="catalytic activity">
    <reaction evidence="4">
        <text>a 2'-deoxyadenosine in DNA + S-adenosyl-L-methionine = an N(6)-methyl-2'-deoxyadenosine in DNA + S-adenosyl-L-homocysteine + H(+)</text>
        <dbReference type="Rhea" id="RHEA:15197"/>
        <dbReference type="Rhea" id="RHEA-COMP:12418"/>
        <dbReference type="Rhea" id="RHEA-COMP:12419"/>
        <dbReference type="ChEBI" id="CHEBI:15378"/>
        <dbReference type="ChEBI" id="CHEBI:57856"/>
        <dbReference type="ChEBI" id="CHEBI:59789"/>
        <dbReference type="ChEBI" id="CHEBI:90615"/>
        <dbReference type="ChEBI" id="CHEBI:90616"/>
        <dbReference type="EC" id="2.1.1.72"/>
    </reaction>
</comment>
<gene>
    <name evidence="9" type="ORF">SAMN02949497_4378</name>
</gene>
<feature type="region of interest" description="Disordered" evidence="5">
    <location>
        <begin position="580"/>
        <end position="626"/>
    </location>
</feature>
<dbReference type="EMBL" id="FXAM01000001">
    <property type="protein sequence ID" value="SMF96964.1"/>
    <property type="molecule type" value="Genomic_DNA"/>
</dbReference>
<dbReference type="Pfam" id="PF20465">
    <property type="entry name" value="MmeI_hel"/>
    <property type="match status" value="1"/>
</dbReference>
<accession>A0A1Y6D9T5</accession>
<dbReference type="Gene3D" id="3.40.50.150">
    <property type="entry name" value="Vaccinia Virus protein VP39"/>
    <property type="match status" value="1"/>
</dbReference>
<sequence>MTPEAFIQKWQAAKTKEKSAAQEHFIDLCRLLGEATPNEADPDGLWFCFEKGAKKTGGGDGWADVWRKGCFGWEYKGKGKDLQAALKQLQGYALALQSPPLLIVSDLETLVIHTAFTNAVQETHAIALDDLRQPEARQKLKWAFTDPERLRPGQTREGLTRAAAEQFAALALALHQRGFEPHRVAHFLNRLLFCLFAEDCDLLPKALFSRLLENAAKHPDRGTSLLKNLFQAMAEGGDFGVDIIDWFNGGLFNDADTLPLTGAEFKQLSALSRLDWSAIEPAIFGTLFERGLDPAKRSQLGAHYTDRASIMRLVDPVIREPLLAEWEAVKADIQKDKTKARTKAQKAYIGFLERLKNFRVLDPACGSGNFLYLALQTLKDLEHQAILEAETLGLPRQFPAVGPEAVHGIELNPYAAELARVTVWIGEIQWMIQHGYNLTKNPILRPLDTIEQRDAVLNADGTEAAWPEADVIIGNPPFLGGSKLLGSLGEEYTHRLRACYQGRVPGGADLVCYWFEKARAQIAAGKTQRAGLVSTNSIRGGANRKVLERILYGTIEAEHNGGRYGDGNFRHLGIDGIAQKSRDSAGASRGGGAGHRQSPGSTGHENGPGFGAGSDPHRLGGAEMDAGDVAGGRGVAGAEGLLLNRLAIFNAWSDEPWINEGAAVRVSLIGFCRKLEASKISLNGKYAEEIYSDLTAASEGTENLDLTQAKPISTNFRICFMGASKKGPFDIPGELARTWLEQPNPHSQPNSDVLRPLWNGLDLTRRPRDIWVIDFGVNMDERNAVLYEAPYEYVLRTVKPISEKNRDAVVARSWWRLARPRPDLRDALRGLSRYIATPEVAKYRLFAWMNSAVLPDQKLYAIARADDAIFGVLHSRFHELWSLAVCTWHGVGNDPRYTPTTTFETFPFPEGVLTHENPDAAFPAIAEAAKRLHALRESWLNPPEWTERVPEVVPGYPDRILPKPGHAADLKKRTLTNLYNTRPAWLDNAHKALDQAVAAAYGWTDYTEAMPDAEILGRLLKLNLERA</sequence>
<dbReference type="PANTHER" id="PTHR33841:SF1">
    <property type="entry name" value="DNA METHYLTRANSFERASE A"/>
    <property type="match status" value="1"/>
</dbReference>
<dbReference type="PROSITE" id="PS00092">
    <property type="entry name" value="N6_MTASE"/>
    <property type="match status" value="1"/>
</dbReference>
<dbReference type="InterPro" id="IPR002052">
    <property type="entry name" value="DNA_methylase_N6_adenine_CS"/>
</dbReference>
<dbReference type="PANTHER" id="PTHR33841">
    <property type="entry name" value="DNA METHYLTRANSFERASE YEEA-RELATED"/>
    <property type="match status" value="1"/>
</dbReference>
<dbReference type="InterPro" id="IPR046816">
    <property type="entry name" value="MmeI_Mtase"/>
</dbReference>
<dbReference type="Pfam" id="PF20473">
    <property type="entry name" value="MmeI_Mtase"/>
    <property type="match status" value="1"/>
</dbReference>